<feature type="compositionally biased region" description="Low complexity" evidence="1">
    <location>
        <begin position="305"/>
        <end position="315"/>
    </location>
</feature>
<comment type="caution">
    <text evidence="2">The sequence shown here is derived from an EMBL/GenBank/DDBJ whole genome shotgun (WGS) entry which is preliminary data.</text>
</comment>
<proteinExistence type="predicted"/>
<feature type="compositionally biased region" description="Pro residues" evidence="1">
    <location>
        <begin position="316"/>
        <end position="327"/>
    </location>
</feature>
<protein>
    <submittedName>
        <fullName evidence="2">G6572 protein</fullName>
    </submittedName>
</protein>
<organism evidence="2 3">
    <name type="scientific">Coccomyxa viridis</name>
    <dbReference type="NCBI Taxonomy" id="1274662"/>
    <lineage>
        <taxon>Eukaryota</taxon>
        <taxon>Viridiplantae</taxon>
        <taxon>Chlorophyta</taxon>
        <taxon>core chlorophytes</taxon>
        <taxon>Trebouxiophyceae</taxon>
        <taxon>Trebouxiophyceae incertae sedis</taxon>
        <taxon>Coccomyxaceae</taxon>
        <taxon>Coccomyxa</taxon>
    </lineage>
</organism>
<evidence type="ECO:0000313" key="2">
    <source>
        <dbReference type="EMBL" id="CAL5223966.1"/>
    </source>
</evidence>
<feature type="region of interest" description="Disordered" evidence="1">
    <location>
        <begin position="305"/>
        <end position="337"/>
    </location>
</feature>
<reference evidence="2 3" key="1">
    <citation type="submission" date="2024-06" db="EMBL/GenBank/DDBJ databases">
        <authorList>
            <person name="Kraege A."/>
            <person name="Thomma B."/>
        </authorList>
    </citation>
    <scope>NUCLEOTIDE SEQUENCE [LARGE SCALE GENOMIC DNA]</scope>
</reference>
<dbReference type="PANTHER" id="PTHR35128:SF1">
    <property type="entry name" value="SECRETION-REGULATING GUANINE NUCLEOTIDE EXCHANGE FACTOR"/>
    <property type="match status" value="1"/>
</dbReference>
<evidence type="ECO:0000313" key="3">
    <source>
        <dbReference type="Proteomes" id="UP001497392"/>
    </source>
</evidence>
<feature type="region of interest" description="Disordered" evidence="1">
    <location>
        <begin position="367"/>
        <end position="416"/>
    </location>
</feature>
<gene>
    <name evidence="2" type="primary">g6572</name>
    <name evidence="2" type="ORF">VP750_LOCUS5625</name>
</gene>
<keyword evidence="3" id="KW-1185">Reference proteome</keyword>
<dbReference type="EMBL" id="CAXHTA020000009">
    <property type="protein sequence ID" value="CAL5223966.1"/>
    <property type="molecule type" value="Genomic_DNA"/>
</dbReference>
<dbReference type="Proteomes" id="UP001497392">
    <property type="component" value="Unassembled WGS sequence"/>
</dbReference>
<dbReference type="PANTHER" id="PTHR35128">
    <property type="entry name" value="SECRETION-REGULATING GUANINE NUCLEOTIDE EXCHANGE FACTOR"/>
    <property type="match status" value="1"/>
</dbReference>
<evidence type="ECO:0000256" key="1">
    <source>
        <dbReference type="SAM" id="MobiDB-lite"/>
    </source>
</evidence>
<accession>A0ABP1FVQ3</accession>
<name>A0ABP1FVQ3_9CHLO</name>
<sequence>MYQVLYDREVIITEPPRESVKGILFAFHGCLQSVTQFGFASTACPTCHGTPEVMTLVYKAVQRGYAVVAMGAHRGGDKWRCYETHWPPEEHHEISGGVASMLMGFHLTTLQHEGELNPRNPYNDEHWAFPPVIILRTLSDEADVIKRVNSTWAALTDQGTPVEVVTLQPYKLYPSFFAERMRGVSADLSKEIYNRLQDIDVIDPTGYCQWRKCDVPYSCWDPVYFQIKSTLWDLFPAWEDRQYDAAFREMLWASQGLHETTSEHTDEILDFLERQSRDLQVHSAEHPSGQYEPKITPHAANMLSGASASASGETPAPAPAPAVPPAQPASTASHNLAGSLPASTAADMQPVQVPLPALSFATRQALGKGDDANTDSTASDGGLSAPESTEGRSLKHQASLGALRRRTASNAPEKSG</sequence>